<dbReference type="EMBL" id="JAMQAW010000002">
    <property type="protein sequence ID" value="MCM2387012.1"/>
    <property type="molecule type" value="Genomic_DNA"/>
</dbReference>
<keyword evidence="1" id="KW-0238">DNA-binding</keyword>
<dbReference type="InterPro" id="IPR003018">
    <property type="entry name" value="GAF"/>
</dbReference>
<protein>
    <submittedName>
        <fullName evidence="4">GAF domain-containing protein</fullName>
    </submittedName>
</protein>
<evidence type="ECO:0000256" key="2">
    <source>
        <dbReference type="SAM" id="MobiDB-lite"/>
    </source>
</evidence>
<dbReference type="Proteomes" id="UP001431429">
    <property type="component" value="Unassembled WGS sequence"/>
</dbReference>
<dbReference type="RefSeq" id="WP_250917373.1">
    <property type="nucleotide sequence ID" value="NZ_JAMQAW010000002.1"/>
</dbReference>
<feature type="region of interest" description="Disordered" evidence="2">
    <location>
        <begin position="406"/>
        <end position="429"/>
    </location>
</feature>
<evidence type="ECO:0000313" key="5">
    <source>
        <dbReference type="Proteomes" id="UP001431429"/>
    </source>
</evidence>
<dbReference type="InterPro" id="IPR029016">
    <property type="entry name" value="GAF-like_dom_sf"/>
</dbReference>
<proteinExistence type="predicted"/>
<dbReference type="InterPro" id="IPR001867">
    <property type="entry name" value="OmpR/PhoB-type_DNA-bd"/>
</dbReference>
<dbReference type="SMART" id="SM00862">
    <property type="entry name" value="Trans_reg_C"/>
    <property type="match status" value="1"/>
</dbReference>
<keyword evidence="5" id="KW-1185">Reference proteome</keyword>
<comment type="caution">
    <text evidence="4">The sequence shown here is derived from an EMBL/GenBank/DDBJ whole genome shotgun (WGS) entry which is preliminary data.</text>
</comment>
<evidence type="ECO:0000259" key="3">
    <source>
        <dbReference type="SMART" id="SM00862"/>
    </source>
</evidence>
<sequence length="429" mass="46451">MQTRPIDLDRLTAMDTAEATRLLKAIREDALSGRRSAIGPRAIIGESWQRLIHRGLDPDRDQRAGLLPRDEIERRRSESPLREVLHVLRDGLVSVAEAAQHIMVVADAEGRVLWREGKTSVLRKGDAHGFVVGADLMEECVGTNGVGTTLVARRPVQVHAAEHFVSLHHSWTCSGAPVTDPRDGRLLGVINASGPLATMHPAMLALVTSVTRLAEAELRQRHSTALDRLRGVAAPLLCRLSGRAVALDADGWPAAVTGMPLPGRLHLPKPPRGGRMWLPSLGMCIVEPLPGGWLVQVVEDRSIEPARVVLDLSGHRRASVTVYGEAGSWTHELSPRHAELLYALAMHRSGRSAAQLAEALFGDASRTVTIRAEMSRLRRHLAQVLASRPYRFADCVDLEVLESSTGSEGLRTGNAGDVYGTAEGRSGGP</sequence>
<evidence type="ECO:0000313" key="4">
    <source>
        <dbReference type="EMBL" id="MCM2387012.1"/>
    </source>
</evidence>
<dbReference type="Gene3D" id="3.30.450.40">
    <property type="match status" value="1"/>
</dbReference>
<accession>A0ABT0UEM3</accession>
<gene>
    <name evidence="4" type="ORF">NBG84_01570</name>
</gene>
<evidence type="ECO:0000256" key="1">
    <source>
        <dbReference type="ARBA" id="ARBA00023125"/>
    </source>
</evidence>
<organism evidence="4 5">
    <name type="scientific">Streptomyces albipurpureus</name>
    <dbReference type="NCBI Taxonomy" id="2897419"/>
    <lineage>
        <taxon>Bacteria</taxon>
        <taxon>Bacillati</taxon>
        <taxon>Actinomycetota</taxon>
        <taxon>Actinomycetes</taxon>
        <taxon>Kitasatosporales</taxon>
        <taxon>Streptomycetaceae</taxon>
        <taxon>Streptomyces</taxon>
    </lineage>
</organism>
<name>A0ABT0UEM3_9ACTN</name>
<reference evidence="4" key="1">
    <citation type="submission" date="2022-06" db="EMBL/GenBank/DDBJ databases">
        <title>Genome public.</title>
        <authorList>
            <person name="Sun Q."/>
        </authorList>
    </citation>
    <scope>NUCLEOTIDE SEQUENCE</scope>
    <source>
        <strain evidence="4">CWNU-1</strain>
    </source>
</reference>
<dbReference type="Pfam" id="PF01590">
    <property type="entry name" value="GAF"/>
    <property type="match status" value="1"/>
</dbReference>
<feature type="domain" description="OmpR/PhoB-type" evidence="3">
    <location>
        <begin position="327"/>
        <end position="392"/>
    </location>
</feature>